<dbReference type="EC" id="2.7.13.3" evidence="3"/>
<accession>A0A923HMR0</accession>
<keyword evidence="5" id="KW-0997">Cell inner membrane</keyword>
<dbReference type="Pfam" id="PF02518">
    <property type="entry name" value="HATPase_c"/>
    <property type="match status" value="1"/>
</dbReference>
<dbReference type="InterPro" id="IPR003661">
    <property type="entry name" value="HisK_dim/P_dom"/>
</dbReference>
<organism evidence="18 19">
    <name type="scientific">Undibacterium nitidum</name>
    <dbReference type="NCBI Taxonomy" id="2762298"/>
    <lineage>
        <taxon>Bacteria</taxon>
        <taxon>Pseudomonadati</taxon>
        <taxon>Pseudomonadota</taxon>
        <taxon>Betaproteobacteria</taxon>
        <taxon>Burkholderiales</taxon>
        <taxon>Oxalobacteraceae</taxon>
        <taxon>Undibacterium</taxon>
    </lineage>
</organism>
<dbReference type="Pfam" id="PF00512">
    <property type="entry name" value="HisKA"/>
    <property type="match status" value="1"/>
</dbReference>
<dbReference type="SMART" id="SM00387">
    <property type="entry name" value="HATPase_c"/>
    <property type="match status" value="1"/>
</dbReference>
<dbReference type="CDD" id="cd06225">
    <property type="entry name" value="HAMP"/>
    <property type="match status" value="1"/>
</dbReference>
<dbReference type="PROSITE" id="PS50885">
    <property type="entry name" value="HAMP"/>
    <property type="match status" value="1"/>
</dbReference>
<dbReference type="PROSITE" id="PS50109">
    <property type="entry name" value="HIS_KIN"/>
    <property type="match status" value="1"/>
</dbReference>
<comment type="subcellular location">
    <subcellularLocation>
        <location evidence="2">Cell inner membrane</location>
        <topology evidence="2">Multi-pass membrane protein</topology>
    </subcellularLocation>
</comment>
<evidence type="ECO:0000313" key="19">
    <source>
        <dbReference type="Proteomes" id="UP000627446"/>
    </source>
</evidence>
<protein>
    <recommendedName>
        <fullName evidence="3">histidine kinase</fullName>
        <ecNumber evidence="3">2.7.13.3</ecNumber>
    </recommendedName>
</protein>
<dbReference type="PRINTS" id="PR00344">
    <property type="entry name" value="BCTRLSENSOR"/>
</dbReference>
<evidence type="ECO:0000259" key="16">
    <source>
        <dbReference type="PROSITE" id="PS50109"/>
    </source>
</evidence>
<dbReference type="GO" id="GO:0005886">
    <property type="term" value="C:plasma membrane"/>
    <property type="evidence" value="ECO:0007669"/>
    <property type="project" value="UniProtKB-SubCell"/>
</dbReference>
<keyword evidence="11" id="KW-0067">ATP-binding</keyword>
<evidence type="ECO:0000256" key="15">
    <source>
        <dbReference type="SAM" id="Phobius"/>
    </source>
</evidence>
<evidence type="ECO:0000259" key="17">
    <source>
        <dbReference type="PROSITE" id="PS50885"/>
    </source>
</evidence>
<evidence type="ECO:0000256" key="3">
    <source>
        <dbReference type="ARBA" id="ARBA00012438"/>
    </source>
</evidence>
<dbReference type="PANTHER" id="PTHR44936:SF5">
    <property type="entry name" value="SENSOR HISTIDINE KINASE ENVZ"/>
    <property type="match status" value="1"/>
</dbReference>
<proteinExistence type="predicted"/>
<dbReference type="SUPFAM" id="SSF47384">
    <property type="entry name" value="Homodimeric domain of signal transducing histidine kinase"/>
    <property type="match status" value="1"/>
</dbReference>
<evidence type="ECO:0000256" key="2">
    <source>
        <dbReference type="ARBA" id="ARBA00004429"/>
    </source>
</evidence>
<keyword evidence="10" id="KW-0418">Kinase</keyword>
<feature type="transmembrane region" description="Helical" evidence="15">
    <location>
        <begin position="15"/>
        <end position="36"/>
    </location>
</feature>
<reference evidence="18" key="1">
    <citation type="submission" date="2020-08" db="EMBL/GenBank/DDBJ databases">
        <title>Novel species isolated from subtropical streams in China.</title>
        <authorList>
            <person name="Lu H."/>
        </authorList>
    </citation>
    <scope>NUCLEOTIDE SEQUENCE</scope>
    <source>
        <strain evidence="18">LX22W</strain>
    </source>
</reference>
<dbReference type="InterPro" id="IPR050980">
    <property type="entry name" value="2C_sensor_his_kinase"/>
</dbReference>
<evidence type="ECO:0000256" key="10">
    <source>
        <dbReference type="ARBA" id="ARBA00022777"/>
    </source>
</evidence>
<dbReference type="SMART" id="SM00304">
    <property type="entry name" value="HAMP"/>
    <property type="match status" value="1"/>
</dbReference>
<dbReference type="InterPro" id="IPR003660">
    <property type="entry name" value="HAMP_dom"/>
</dbReference>
<feature type="transmembrane region" description="Helical" evidence="15">
    <location>
        <begin position="161"/>
        <end position="183"/>
    </location>
</feature>
<dbReference type="InterPro" id="IPR036890">
    <property type="entry name" value="HATPase_C_sf"/>
</dbReference>
<dbReference type="RefSeq" id="WP_186915522.1">
    <property type="nucleotide sequence ID" value="NZ_JACOFZ010000001.1"/>
</dbReference>
<feature type="domain" description="HAMP" evidence="17">
    <location>
        <begin position="181"/>
        <end position="233"/>
    </location>
</feature>
<evidence type="ECO:0000256" key="7">
    <source>
        <dbReference type="ARBA" id="ARBA00022679"/>
    </source>
</evidence>
<keyword evidence="8 15" id="KW-0812">Transmembrane</keyword>
<keyword evidence="4" id="KW-1003">Cell membrane</keyword>
<keyword evidence="12 15" id="KW-1133">Transmembrane helix</keyword>
<keyword evidence="14 15" id="KW-0472">Membrane</keyword>
<dbReference type="Gene3D" id="3.30.565.10">
    <property type="entry name" value="Histidine kinase-like ATPase, C-terminal domain"/>
    <property type="match status" value="1"/>
</dbReference>
<dbReference type="InterPro" id="IPR005467">
    <property type="entry name" value="His_kinase_dom"/>
</dbReference>
<keyword evidence="7" id="KW-0808">Transferase</keyword>
<keyword evidence="6" id="KW-0597">Phosphoprotein</keyword>
<evidence type="ECO:0000313" key="18">
    <source>
        <dbReference type="EMBL" id="MBC3879920.1"/>
    </source>
</evidence>
<feature type="domain" description="Histidine kinase" evidence="16">
    <location>
        <begin position="241"/>
        <end position="451"/>
    </location>
</feature>
<name>A0A923HMR0_9BURK</name>
<evidence type="ECO:0000256" key="1">
    <source>
        <dbReference type="ARBA" id="ARBA00000085"/>
    </source>
</evidence>
<dbReference type="InterPro" id="IPR036097">
    <property type="entry name" value="HisK_dim/P_sf"/>
</dbReference>
<evidence type="ECO:0000256" key="14">
    <source>
        <dbReference type="ARBA" id="ARBA00023136"/>
    </source>
</evidence>
<keyword evidence="9" id="KW-0547">Nucleotide-binding</keyword>
<gene>
    <name evidence="18" type="ORF">H8K36_00900</name>
</gene>
<dbReference type="GO" id="GO:0005524">
    <property type="term" value="F:ATP binding"/>
    <property type="evidence" value="ECO:0007669"/>
    <property type="project" value="UniProtKB-KW"/>
</dbReference>
<dbReference type="CDD" id="cd00082">
    <property type="entry name" value="HisKA"/>
    <property type="match status" value="1"/>
</dbReference>
<evidence type="ECO:0000256" key="8">
    <source>
        <dbReference type="ARBA" id="ARBA00022692"/>
    </source>
</evidence>
<comment type="caution">
    <text evidence="18">The sequence shown here is derived from an EMBL/GenBank/DDBJ whole genome shotgun (WGS) entry which is preliminary data.</text>
</comment>
<comment type="catalytic activity">
    <reaction evidence="1">
        <text>ATP + protein L-histidine = ADP + protein N-phospho-L-histidine.</text>
        <dbReference type="EC" id="2.7.13.3"/>
    </reaction>
</comment>
<dbReference type="Pfam" id="PF16524">
    <property type="entry name" value="RisS_PPD"/>
    <property type="match status" value="1"/>
</dbReference>
<sequence>MQYQFNPLPWFRSGLFWRTFFLLSVLVTASMATWFVSFKVVERKPRAQQISGQIVSMVTITRAALTHSAEDKRRQLLIDLASNEGIRIYLLEDEDEIITPDNDPFFNELSQRIRQKLGVETRFAKEVNGEAGFWLSFNIEADQYWLRLEPDRIQDETGLQILGWASVTLVLTLIGAIFISKLINNPLSRLSATARELANGRKPSPLPETGAREIKETNISFNQMVSDLARIEQDRALILAGISHDLRTPITRMQLEVEMAPLDDSARSGMQADLSQMDSIINQFLDYAKPFEDHTITSVDLGLICEQIATQYRRLESCEINLNIDSNLWINGIEIEIKRCISNLLENARRYGRSTTDGKLKLDVECKLTELDGVKRTLLFIRDYGPGVPESELSRMLQPFTRLDLARGQANGSGLGLAIVERIVKRHSGKIQIRNHEHGGLQISIFLPIGK</sequence>
<evidence type="ECO:0000256" key="6">
    <source>
        <dbReference type="ARBA" id="ARBA00022553"/>
    </source>
</evidence>
<dbReference type="SMART" id="SM00388">
    <property type="entry name" value="HisKA"/>
    <property type="match status" value="1"/>
</dbReference>
<dbReference type="InterPro" id="IPR038421">
    <property type="entry name" value="RisS_PPD_sf"/>
</dbReference>
<dbReference type="Gene3D" id="3.30.450.300">
    <property type="entry name" value="Sensor histidine kinase RisS, periplasmic domain"/>
    <property type="match status" value="1"/>
</dbReference>
<dbReference type="PANTHER" id="PTHR44936">
    <property type="entry name" value="SENSOR PROTEIN CREC"/>
    <property type="match status" value="1"/>
</dbReference>
<evidence type="ECO:0000256" key="9">
    <source>
        <dbReference type="ARBA" id="ARBA00022741"/>
    </source>
</evidence>
<dbReference type="InterPro" id="IPR032408">
    <property type="entry name" value="RisS_PPD"/>
</dbReference>
<dbReference type="EMBL" id="JACOFZ010000001">
    <property type="protein sequence ID" value="MBC3879920.1"/>
    <property type="molecule type" value="Genomic_DNA"/>
</dbReference>
<evidence type="ECO:0000256" key="13">
    <source>
        <dbReference type="ARBA" id="ARBA00023012"/>
    </source>
</evidence>
<dbReference type="Pfam" id="PF00672">
    <property type="entry name" value="HAMP"/>
    <property type="match status" value="1"/>
</dbReference>
<dbReference type="InterPro" id="IPR004358">
    <property type="entry name" value="Sig_transdc_His_kin-like_C"/>
</dbReference>
<dbReference type="SUPFAM" id="SSF55874">
    <property type="entry name" value="ATPase domain of HSP90 chaperone/DNA topoisomerase II/histidine kinase"/>
    <property type="match status" value="1"/>
</dbReference>
<evidence type="ECO:0000256" key="12">
    <source>
        <dbReference type="ARBA" id="ARBA00022989"/>
    </source>
</evidence>
<evidence type="ECO:0000256" key="4">
    <source>
        <dbReference type="ARBA" id="ARBA00022475"/>
    </source>
</evidence>
<keyword evidence="13" id="KW-0902">Two-component regulatory system</keyword>
<dbReference type="AlphaFoldDB" id="A0A923HMR0"/>
<dbReference type="Proteomes" id="UP000627446">
    <property type="component" value="Unassembled WGS sequence"/>
</dbReference>
<evidence type="ECO:0000256" key="5">
    <source>
        <dbReference type="ARBA" id="ARBA00022519"/>
    </source>
</evidence>
<dbReference type="Gene3D" id="1.10.287.130">
    <property type="match status" value="1"/>
</dbReference>
<dbReference type="GO" id="GO:0000155">
    <property type="term" value="F:phosphorelay sensor kinase activity"/>
    <property type="evidence" value="ECO:0007669"/>
    <property type="project" value="InterPro"/>
</dbReference>
<evidence type="ECO:0000256" key="11">
    <source>
        <dbReference type="ARBA" id="ARBA00022840"/>
    </source>
</evidence>
<dbReference type="InterPro" id="IPR003594">
    <property type="entry name" value="HATPase_dom"/>
</dbReference>
<keyword evidence="19" id="KW-1185">Reference proteome</keyword>